<proteinExistence type="predicted"/>
<protein>
    <submittedName>
        <fullName evidence="1">Uncharacterized protein</fullName>
    </submittedName>
</protein>
<reference evidence="1" key="1">
    <citation type="submission" date="2023-04" db="EMBL/GenBank/DDBJ databases">
        <title>Draft Genome sequencing of Naganishia species isolated from polar environments using Oxford Nanopore Technology.</title>
        <authorList>
            <person name="Leo P."/>
            <person name="Venkateswaran K."/>
        </authorList>
    </citation>
    <scope>NUCLEOTIDE SEQUENCE</scope>
    <source>
        <strain evidence="1">MNA-CCFEE 5423</strain>
    </source>
</reference>
<dbReference type="Proteomes" id="UP001227268">
    <property type="component" value="Unassembled WGS sequence"/>
</dbReference>
<name>A0ACC2V528_9TREE</name>
<accession>A0ACC2V528</accession>
<evidence type="ECO:0000313" key="1">
    <source>
        <dbReference type="EMBL" id="KAJ9094294.1"/>
    </source>
</evidence>
<keyword evidence="2" id="KW-1185">Reference proteome</keyword>
<dbReference type="EMBL" id="JASBWT010000026">
    <property type="protein sequence ID" value="KAJ9094294.1"/>
    <property type="molecule type" value="Genomic_DNA"/>
</dbReference>
<organism evidence="1 2">
    <name type="scientific">Naganishia friedmannii</name>
    <dbReference type="NCBI Taxonomy" id="89922"/>
    <lineage>
        <taxon>Eukaryota</taxon>
        <taxon>Fungi</taxon>
        <taxon>Dikarya</taxon>
        <taxon>Basidiomycota</taxon>
        <taxon>Agaricomycotina</taxon>
        <taxon>Tremellomycetes</taxon>
        <taxon>Filobasidiales</taxon>
        <taxon>Filobasidiaceae</taxon>
        <taxon>Naganishia</taxon>
    </lineage>
</organism>
<comment type="caution">
    <text evidence="1">The sequence shown here is derived from an EMBL/GenBank/DDBJ whole genome shotgun (WGS) entry which is preliminary data.</text>
</comment>
<evidence type="ECO:0000313" key="2">
    <source>
        <dbReference type="Proteomes" id="UP001227268"/>
    </source>
</evidence>
<sequence>MMLTTTTTADPAPAPAATGRPNKAAHHLLSGATSGLASAVILQPLDLVKTRLQQGPLPFPAPVLDLRNGATPTTNIGGSGTAAAVAIGEVKGARVVGRGEVVHGSRIVPTVRRIVREEGVGALWRGTVPTVVRL</sequence>
<gene>
    <name evidence="1" type="ORF">QFC21_006120</name>
</gene>